<dbReference type="InterPro" id="IPR012677">
    <property type="entry name" value="Nucleotide-bd_a/b_plait_sf"/>
</dbReference>
<feature type="domain" description="RRM" evidence="4">
    <location>
        <begin position="107"/>
        <end position="200"/>
    </location>
</feature>
<dbReference type="CDD" id="cd00590">
    <property type="entry name" value="RRM_SF"/>
    <property type="match status" value="1"/>
</dbReference>
<dbReference type="PROSITE" id="PS50102">
    <property type="entry name" value="RRM"/>
    <property type="match status" value="2"/>
</dbReference>
<dbReference type="GeneID" id="66108044"/>
<evidence type="ECO:0000256" key="2">
    <source>
        <dbReference type="PROSITE-ProRule" id="PRU00176"/>
    </source>
</evidence>
<proteinExistence type="predicted"/>
<keyword evidence="1 2" id="KW-0694">RNA-binding</keyword>
<feature type="region of interest" description="Disordered" evidence="3">
    <location>
        <begin position="437"/>
        <end position="479"/>
    </location>
</feature>
<feature type="domain" description="RRM" evidence="4">
    <location>
        <begin position="265"/>
        <end position="344"/>
    </location>
</feature>
<dbReference type="AlphaFoldDB" id="A0A9P8AUH2"/>
<evidence type="ECO:0000259" key="4">
    <source>
        <dbReference type="PROSITE" id="PS50102"/>
    </source>
</evidence>
<feature type="region of interest" description="Disordered" evidence="3">
    <location>
        <begin position="359"/>
        <end position="380"/>
    </location>
</feature>
<dbReference type="OrthoDB" id="6159137at2759"/>
<organism evidence="5 6">
    <name type="scientific">Guyanagaster necrorhizus</name>
    <dbReference type="NCBI Taxonomy" id="856835"/>
    <lineage>
        <taxon>Eukaryota</taxon>
        <taxon>Fungi</taxon>
        <taxon>Dikarya</taxon>
        <taxon>Basidiomycota</taxon>
        <taxon>Agaricomycotina</taxon>
        <taxon>Agaricomycetes</taxon>
        <taxon>Agaricomycetidae</taxon>
        <taxon>Agaricales</taxon>
        <taxon>Marasmiineae</taxon>
        <taxon>Physalacriaceae</taxon>
        <taxon>Guyanagaster</taxon>
    </lineage>
</organism>
<dbReference type="Proteomes" id="UP000812287">
    <property type="component" value="Unassembled WGS sequence"/>
</dbReference>
<dbReference type="GO" id="GO:0003729">
    <property type="term" value="F:mRNA binding"/>
    <property type="evidence" value="ECO:0007669"/>
    <property type="project" value="TreeGrafter"/>
</dbReference>
<sequence length="479" mass="52759">MTPYPPPIKHAQGNRHGKTTFSVRVENMAMNINHQEVLSLFNTLIGDVRGSVDVKDAAGHHLDITFFNRDACKKALCMSGYTVSGTPLSVVPIADDGCTPKRLDDRRNLYVLGLPFDLTKSSVSVILEDLSKSSHRAELATIFSSYGTVAHCVILATVDNASRRRGFVVMSGHDQARNAMLSLTRSQIRGHTIDISWAIVQRSQGFLDGGDRAILFESHCHNSLMPLEDIQEDSQPSPLDITPNSSFGSNFSNSAAFTATTLPTNTLLVSELPAFLFSQPRDLHPLLDPFGQINKLDIIEPQSVSGAITVRVEYSSSTSAQEAKEALQGQCYANHRIGVQYLQVATSVLPRRSPAGQYDVESYSSAPTNEPPTHFAPASGPFRCPSNSFYKPERPYRRGRVTYSSMDSVPQISYPYHQAFRYASHPVHSHYCNARSNSRTSSVPSEWGNDMAGAPTRCRSPQPHHFETNTSSQYGSLYD</sequence>
<evidence type="ECO:0000313" key="6">
    <source>
        <dbReference type="Proteomes" id="UP000812287"/>
    </source>
</evidence>
<gene>
    <name evidence="5" type="ORF">BT62DRAFT_929573</name>
</gene>
<dbReference type="PANTHER" id="PTHR48025">
    <property type="entry name" value="OS02G0815200 PROTEIN"/>
    <property type="match status" value="1"/>
</dbReference>
<evidence type="ECO:0000313" key="5">
    <source>
        <dbReference type="EMBL" id="KAG7448489.1"/>
    </source>
</evidence>
<dbReference type="InterPro" id="IPR050502">
    <property type="entry name" value="Euk_RNA-bind_prot"/>
</dbReference>
<dbReference type="Pfam" id="PF00076">
    <property type="entry name" value="RRM_1"/>
    <property type="match status" value="2"/>
</dbReference>
<protein>
    <recommendedName>
        <fullName evidence="4">RRM domain-containing protein</fullName>
    </recommendedName>
</protein>
<dbReference type="Gene3D" id="3.30.70.330">
    <property type="match status" value="2"/>
</dbReference>
<reference evidence="5" key="1">
    <citation type="submission" date="2020-11" db="EMBL/GenBank/DDBJ databases">
        <title>Adaptations for nitrogen fixation in a non-lichenized fungal sporocarp promotes dispersal by wood-feeding termites.</title>
        <authorList>
            <consortium name="DOE Joint Genome Institute"/>
            <person name="Koch R.A."/>
            <person name="Yoon G."/>
            <person name="Arayal U."/>
            <person name="Lail K."/>
            <person name="Amirebrahimi M."/>
            <person name="Labutti K."/>
            <person name="Lipzen A."/>
            <person name="Riley R."/>
            <person name="Barry K."/>
            <person name="Henrissat B."/>
            <person name="Grigoriev I.V."/>
            <person name="Herr J.R."/>
            <person name="Aime M.C."/>
        </authorList>
    </citation>
    <scope>NUCLEOTIDE SEQUENCE</scope>
    <source>
        <strain evidence="5">MCA 3950</strain>
    </source>
</reference>
<dbReference type="RefSeq" id="XP_043041989.1">
    <property type="nucleotide sequence ID" value="XM_043185747.1"/>
</dbReference>
<dbReference type="GO" id="GO:0005634">
    <property type="term" value="C:nucleus"/>
    <property type="evidence" value="ECO:0007669"/>
    <property type="project" value="TreeGrafter"/>
</dbReference>
<feature type="compositionally biased region" description="Polar residues" evidence="3">
    <location>
        <begin position="468"/>
        <end position="479"/>
    </location>
</feature>
<dbReference type="SUPFAM" id="SSF54928">
    <property type="entry name" value="RNA-binding domain, RBD"/>
    <property type="match status" value="2"/>
</dbReference>
<accession>A0A9P8AUH2</accession>
<dbReference type="SMART" id="SM00360">
    <property type="entry name" value="RRM"/>
    <property type="match status" value="3"/>
</dbReference>
<comment type="caution">
    <text evidence="5">The sequence shown here is derived from an EMBL/GenBank/DDBJ whole genome shotgun (WGS) entry which is preliminary data.</text>
</comment>
<dbReference type="EMBL" id="MU250529">
    <property type="protein sequence ID" value="KAG7448489.1"/>
    <property type="molecule type" value="Genomic_DNA"/>
</dbReference>
<dbReference type="PANTHER" id="PTHR48025:SF1">
    <property type="entry name" value="RRM DOMAIN-CONTAINING PROTEIN"/>
    <property type="match status" value="1"/>
</dbReference>
<evidence type="ECO:0000256" key="3">
    <source>
        <dbReference type="SAM" id="MobiDB-lite"/>
    </source>
</evidence>
<dbReference type="InterPro" id="IPR035979">
    <property type="entry name" value="RBD_domain_sf"/>
</dbReference>
<evidence type="ECO:0000256" key="1">
    <source>
        <dbReference type="ARBA" id="ARBA00022884"/>
    </source>
</evidence>
<name>A0A9P8AUH2_9AGAR</name>
<dbReference type="InterPro" id="IPR000504">
    <property type="entry name" value="RRM_dom"/>
</dbReference>
<keyword evidence="6" id="KW-1185">Reference proteome</keyword>